<evidence type="ECO:0000313" key="3">
    <source>
        <dbReference type="Proteomes" id="UP000007030"/>
    </source>
</evidence>
<dbReference type="HOGENOM" id="CLU_1684494_0_0_0"/>
<keyword evidence="3" id="KW-1185">Reference proteome</keyword>
<gene>
    <name evidence="2" type="ordered locus">Marky_1140</name>
</gene>
<reference evidence="2 3" key="1">
    <citation type="journal article" date="2012" name="Stand. Genomic Sci.">
        <title>Complete genome sequence of the aerobic, heterotroph Marinithermus hydrothermalis type strain (T1(T)) from a deep-sea hydrothermal vent chimney.</title>
        <authorList>
            <person name="Copeland A."/>
            <person name="Gu W."/>
            <person name="Yasawong M."/>
            <person name="Lapidus A."/>
            <person name="Lucas S."/>
            <person name="Deshpande S."/>
            <person name="Pagani I."/>
            <person name="Tapia R."/>
            <person name="Cheng J.F."/>
            <person name="Goodwin L.A."/>
            <person name="Pitluck S."/>
            <person name="Liolios K."/>
            <person name="Ivanova N."/>
            <person name="Mavromatis K."/>
            <person name="Mikhailova N."/>
            <person name="Pati A."/>
            <person name="Chen A."/>
            <person name="Palaniappan K."/>
            <person name="Land M."/>
            <person name="Pan C."/>
            <person name="Brambilla E.M."/>
            <person name="Rohde M."/>
            <person name="Tindall B.J."/>
            <person name="Sikorski J."/>
            <person name="Goker M."/>
            <person name="Detter J.C."/>
            <person name="Bristow J."/>
            <person name="Eisen J.A."/>
            <person name="Markowitz V."/>
            <person name="Hugenholtz P."/>
            <person name="Kyrpides N.C."/>
            <person name="Klenk H.P."/>
            <person name="Woyke T."/>
        </authorList>
    </citation>
    <scope>NUCLEOTIDE SEQUENCE [LARGE SCALE GENOMIC DNA]</scope>
    <source>
        <strain evidence="3">DSM 14884 / JCM 11576 / T1</strain>
    </source>
</reference>
<dbReference type="KEGG" id="mhd:Marky_1140"/>
<sequence>MKPLVWLGLGLWAIAQGSVAYANQDPACETISGTLFTNFISETETLGVVLGSLEGGVRAVIVEQAPQDDGRVRIQLRHTFVTRDGSTLHTQDEGIGTPIREGLMHVTERSVIVGGTGRFSNVRGTLEVHGSVDFERGETVFRYRGELCREKPMAHE</sequence>
<dbReference type="Proteomes" id="UP000007030">
    <property type="component" value="Chromosome"/>
</dbReference>
<evidence type="ECO:0000256" key="1">
    <source>
        <dbReference type="SAM" id="SignalP"/>
    </source>
</evidence>
<accession>F2NP80</accession>
<keyword evidence="1" id="KW-0732">Signal</keyword>
<dbReference type="eggNOG" id="ENOG5033I8D">
    <property type="taxonomic scope" value="Bacteria"/>
</dbReference>
<protein>
    <submittedName>
        <fullName evidence="2">Uncharacterized protein</fullName>
    </submittedName>
</protein>
<dbReference type="AlphaFoldDB" id="F2NP80"/>
<feature type="signal peptide" evidence="1">
    <location>
        <begin position="1"/>
        <end position="22"/>
    </location>
</feature>
<proteinExistence type="predicted"/>
<organism evidence="2 3">
    <name type="scientific">Marinithermus hydrothermalis (strain DSM 14884 / JCM 11576 / T1)</name>
    <dbReference type="NCBI Taxonomy" id="869210"/>
    <lineage>
        <taxon>Bacteria</taxon>
        <taxon>Thermotogati</taxon>
        <taxon>Deinococcota</taxon>
        <taxon>Deinococci</taxon>
        <taxon>Thermales</taxon>
        <taxon>Thermaceae</taxon>
        <taxon>Marinithermus</taxon>
    </lineage>
</organism>
<evidence type="ECO:0000313" key="2">
    <source>
        <dbReference type="EMBL" id="AEB11881.1"/>
    </source>
</evidence>
<dbReference type="EMBL" id="CP002630">
    <property type="protein sequence ID" value="AEB11881.1"/>
    <property type="molecule type" value="Genomic_DNA"/>
</dbReference>
<name>F2NP80_MARHT</name>
<feature type="chain" id="PRO_5003283986" evidence="1">
    <location>
        <begin position="23"/>
        <end position="156"/>
    </location>
</feature>